<dbReference type="EMBL" id="GG745555">
    <property type="protein sequence ID" value="EFD92702.1"/>
    <property type="molecule type" value="Genomic_DNA"/>
</dbReference>
<protein>
    <submittedName>
        <fullName evidence="1">Nucleic acid binding OB-fold tRNA/helicase-type</fullName>
    </submittedName>
</protein>
<keyword evidence="1" id="KW-0547">Nucleotide-binding</keyword>
<keyword evidence="1" id="KW-0378">Hydrolase</keyword>
<dbReference type="Proteomes" id="UP000009376">
    <property type="component" value="Unassembled WGS sequence"/>
</dbReference>
<organism evidence="1 2">
    <name type="scientific">Candidatus Parvarchaeum acidophilus ARMAN-5</name>
    <dbReference type="NCBI Taxonomy" id="662762"/>
    <lineage>
        <taxon>Archaea</taxon>
        <taxon>Candidatus Parvarchaeota</taxon>
        <taxon>Candidatus Parvarchaeum</taxon>
    </lineage>
</organism>
<accession>D6GVP2</accession>
<dbReference type="AlphaFoldDB" id="D6GVP2"/>
<evidence type="ECO:0000313" key="2">
    <source>
        <dbReference type="Proteomes" id="UP000009376"/>
    </source>
</evidence>
<dbReference type="Gene3D" id="2.40.50.140">
    <property type="entry name" value="Nucleic acid-binding proteins"/>
    <property type="match status" value="1"/>
</dbReference>
<name>D6GVP2_PARA5</name>
<dbReference type="GO" id="GO:0004386">
    <property type="term" value="F:helicase activity"/>
    <property type="evidence" value="ECO:0007669"/>
    <property type="project" value="UniProtKB-KW"/>
</dbReference>
<proteinExistence type="predicted"/>
<sequence>MDYTYFMLPLSILNNAEKNNDSGGSFIVYKSNNIYRMHLVGSIAAIEINPETKGGYLILDDTFSTILVHFQSSMFRDIETFKKGDLIEILGNIDIYNDTITLSMTNIKKITLSRYCFNKIESIKNLISLNKDGI</sequence>
<keyword evidence="1" id="KW-0067">ATP-binding</keyword>
<reference evidence="1 2" key="1">
    <citation type="journal article" date="2010" name="Proc. Natl. Acad. Sci. U.S.A.">
        <title>Enigmatic, ultrasmall, uncultivated Archaea.</title>
        <authorList>
            <person name="Baker B.J."/>
            <person name="Comolli L.R."/>
            <person name="Dick G.J."/>
            <person name="Hauser L.J."/>
            <person name="Hyatt D."/>
            <person name="Dill B.D."/>
            <person name="Land M.L."/>
            <person name="Verberkmoes N.C."/>
            <person name="Hettich R.L."/>
            <person name="Banfield J.F."/>
        </authorList>
    </citation>
    <scope>NUCLEOTIDE SEQUENCE [LARGE SCALE GENOMIC DNA]</scope>
</reference>
<keyword evidence="1" id="KW-0347">Helicase</keyword>
<dbReference type="InterPro" id="IPR012340">
    <property type="entry name" value="NA-bd_OB-fold"/>
</dbReference>
<gene>
    <name evidence="1" type="ORF">BJBARM5_0555</name>
</gene>
<evidence type="ECO:0000313" key="1">
    <source>
        <dbReference type="EMBL" id="EFD92702.1"/>
    </source>
</evidence>